<protein>
    <submittedName>
        <fullName evidence="6">Phospholipid N-methyltransferase</fullName>
    </submittedName>
</protein>
<feature type="region of interest" description="Disordered" evidence="5">
    <location>
        <begin position="192"/>
        <end position="212"/>
    </location>
</feature>
<dbReference type="Gene3D" id="3.40.50.150">
    <property type="entry name" value="Vaccinia Virus protein VP39"/>
    <property type="match status" value="1"/>
</dbReference>
<dbReference type="InterPro" id="IPR029063">
    <property type="entry name" value="SAM-dependent_MTases_sf"/>
</dbReference>
<evidence type="ECO:0000313" key="7">
    <source>
        <dbReference type="Proteomes" id="UP000199435"/>
    </source>
</evidence>
<accession>A0A1C3WTA9</accession>
<keyword evidence="1 6" id="KW-0489">Methyltransferase</keyword>
<keyword evidence="3" id="KW-0949">S-adenosyl-L-methionine</keyword>
<dbReference type="SUPFAM" id="SSF53335">
    <property type="entry name" value="S-adenosyl-L-methionine-dependent methyltransferases"/>
    <property type="match status" value="1"/>
</dbReference>
<dbReference type="CDD" id="cd02440">
    <property type="entry name" value="AdoMet_MTases"/>
    <property type="match status" value="1"/>
</dbReference>
<evidence type="ECO:0000256" key="2">
    <source>
        <dbReference type="ARBA" id="ARBA00022679"/>
    </source>
</evidence>
<dbReference type="GO" id="GO:0003723">
    <property type="term" value="F:RNA binding"/>
    <property type="evidence" value="ECO:0007669"/>
    <property type="project" value="UniProtKB-KW"/>
</dbReference>
<reference evidence="7" key="1">
    <citation type="submission" date="2016-08" db="EMBL/GenBank/DDBJ databases">
        <authorList>
            <person name="Varghese N."/>
            <person name="Submissions Spin"/>
        </authorList>
    </citation>
    <scope>NUCLEOTIDE SEQUENCE [LARGE SCALE GENOMIC DNA]</scope>
    <source>
        <strain evidence="7">HAMBI 2971</strain>
    </source>
</reference>
<organism evidence="6 7">
    <name type="scientific">Rhizobium miluonense</name>
    <dbReference type="NCBI Taxonomy" id="411945"/>
    <lineage>
        <taxon>Bacteria</taxon>
        <taxon>Pseudomonadati</taxon>
        <taxon>Pseudomonadota</taxon>
        <taxon>Alphaproteobacteria</taxon>
        <taxon>Hyphomicrobiales</taxon>
        <taxon>Rhizobiaceae</taxon>
        <taxon>Rhizobium/Agrobacterium group</taxon>
        <taxon>Rhizobium</taxon>
    </lineage>
</organism>
<dbReference type="STRING" id="411945.GA0061102_103941"/>
<dbReference type="EMBL" id="FMAH01000039">
    <property type="protein sequence ID" value="SCB43191.1"/>
    <property type="molecule type" value="Genomic_DNA"/>
</dbReference>
<dbReference type="Pfam" id="PF00398">
    <property type="entry name" value="RrnaAD"/>
    <property type="match status" value="1"/>
</dbReference>
<evidence type="ECO:0000313" key="6">
    <source>
        <dbReference type="EMBL" id="SCB43191.1"/>
    </source>
</evidence>
<evidence type="ECO:0000256" key="3">
    <source>
        <dbReference type="ARBA" id="ARBA00022691"/>
    </source>
</evidence>
<dbReference type="GO" id="GO:0008168">
    <property type="term" value="F:methyltransferase activity"/>
    <property type="evidence" value="ECO:0007669"/>
    <property type="project" value="UniProtKB-KW"/>
</dbReference>
<gene>
    <name evidence="6" type="ORF">GA0061102_103941</name>
</gene>
<evidence type="ECO:0000256" key="5">
    <source>
        <dbReference type="SAM" id="MobiDB-lite"/>
    </source>
</evidence>
<dbReference type="RefSeq" id="WP_092854261.1">
    <property type="nucleotide sequence ID" value="NZ_FMAH01000039.1"/>
</dbReference>
<proteinExistence type="predicted"/>
<evidence type="ECO:0000256" key="4">
    <source>
        <dbReference type="ARBA" id="ARBA00022884"/>
    </source>
</evidence>
<dbReference type="Proteomes" id="UP000199435">
    <property type="component" value="Unassembled WGS sequence"/>
</dbReference>
<evidence type="ECO:0000256" key="1">
    <source>
        <dbReference type="ARBA" id="ARBA00022603"/>
    </source>
</evidence>
<keyword evidence="2 6" id="KW-0808">Transferase</keyword>
<dbReference type="InterPro" id="IPR001737">
    <property type="entry name" value="KsgA/Erm"/>
</dbReference>
<dbReference type="OrthoDB" id="9805585at2"/>
<name>A0A1C3WTA9_9HYPH</name>
<dbReference type="GO" id="GO:0032259">
    <property type="term" value="P:methylation"/>
    <property type="evidence" value="ECO:0007669"/>
    <property type="project" value="UniProtKB-KW"/>
</dbReference>
<sequence length="212" mass="22903">MKDSLFFLRQWAMAPLRTAAVAPSGRALARLMTSEITPATGPVIELGPGTGVFTNALRNRGVAEHNLTLVELNPDFAVLLKHRFPSARVLQMNAADLSASADMREDSAGAVLSGLGVLSMPTGVVVKIMQGAFRCLGPTGAFYQFTYGPRCPVSKSVLNFLGLQSERIGGTLFNLPPASVYRITRAPSWPNEMRERRIANGTSRRQSDALSR</sequence>
<dbReference type="AlphaFoldDB" id="A0A1C3WTA9"/>
<keyword evidence="7" id="KW-1185">Reference proteome</keyword>
<keyword evidence="4" id="KW-0694">RNA-binding</keyword>